<evidence type="ECO:0000256" key="5">
    <source>
        <dbReference type="ARBA" id="ARBA00022679"/>
    </source>
</evidence>
<keyword evidence="8" id="KW-0418">Kinase</keyword>
<evidence type="ECO:0000256" key="8">
    <source>
        <dbReference type="ARBA" id="ARBA00022777"/>
    </source>
</evidence>
<dbReference type="RefSeq" id="WP_100266101.1">
    <property type="nucleotide sequence ID" value="NZ_CP018800.1"/>
</dbReference>
<dbReference type="GO" id="GO:0005524">
    <property type="term" value="F:ATP binding"/>
    <property type="evidence" value="ECO:0007669"/>
    <property type="project" value="UniProtKB-KW"/>
</dbReference>
<dbReference type="Pfam" id="PF00072">
    <property type="entry name" value="Response_reg"/>
    <property type="match status" value="1"/>
</dbReference>
<dbReference type="SMART" id="SM00086">
    <property type="entry name" value="PAC"/>
    <property type="match status" value="1"/>
</dbReference>
<evidence type="ECO:0000313" key="20">
    <source>
        <dbReference type="EMBL" id="ATX82790.1"/>
    </source>
</evidence>
<reference evidence="20 21" key="1">
    <citation type="submission" date="2016-12" db="EMBL/GenBank/DDBJ databases">
        <title>Isolation and genomic insights into novel planktonic Zetaproteobacteria from stratified waters of the Chesapeake Bay.</title>
        <authorList>
            <person name="McAllister S.M."/>
            <person name="Kato S."/>
            <person name="Chan C.S."/>
            <person name="Chiu B.K."/>
            <person name="Field E.K."/>
        </authorList>
    </citation>
    <scope>NUCLEOTIDE SEQUENCE [LARGE SCALE GENOMIC DNA]</scope>
    <source>
        <strain evidence="20 21">CP-8</strain>
    </source>
</reference>
<evidence type="ECO:0000256" key="10">
    <source>
        <dbReference type="ARBA" id="ARBA00022989"/>
    </source>
</evidence>
<evidence type="ECO:0000259" key="16">
    <source>
        <dbReference type="PROSITE" id="PS50109"/>
    </source>
</evidence>
<evidence type="ECO:0000256" key="14">
    <source>
        <dbReference type="SAM" id="Coils"/>
    </source>
</evidence>
<feature type="domain" description="PAC" evidence="18">
    <location>
        <begin position="428"/>
        <end position="480"/>
    </location>
</feature>
<sequence>MRAFTTNRALYFALTAGVLVTGLLLMLAYNKLVADTENRFLEESAQIREQLLLLNLHANELADNISALFHASDYVEPDEFQVIAEEQLQHYPYIHSVSFHPQVSNTDIEVFEKEMQAAGFVTYAVRSRTPASDGSAFPVKFIEPLTPQNATLLGLDMATVDRFGPHISKAIHAGAVTASCFEKLANGDVVFSLFKPLFADKAPSGSGAERENTSGMIAVQVSAKAMLGEVSLPRGFRLSWSIVDIFHPDKPDENSLWAGNAPEQGRHLLFKTLQSESTLDFEAVSSTLVFEKEIYWQDIEYQYPLAALVAGLILTLLLLFAARSFELRDRELKQRSEEIERQVRKQTRNLLESEARLNEAQRIACVGNWELNLATNTLTWSDEIFRIFEIDKERFGASYEAFIEAIHPDDRELVNAKYTASVKSRIPYDVEHRLLFSDGRVKYVHEHCQTFYDAEGNPTRSTGTVQDITERKELEERLLQSQKMEAIGTLAGGIAHDFNNTLAAIQGNLYLAKKQLDDKELLASKLNNIVSLSEHAAEIVRQLLTFARKDIVTHQPFSLTSLLRTELSLFRSIIPENIDYSIELCDEELNVLGDSTQLQQALVNLLNNARDAVRNTEQPKISFTLEPFSINTGFQQKHPEIQGDGVAHLIIRDNGSGIPAATLEHIFEPFYTTKAVGEGTGLGLAMVYGSIQTHGGAVDVESSEGKGTTFHIYLPLCQKDGKQTDKPETPPVAGEGETILLVDDDDDVRSTTCEVLESMGYRVLIASDGQQGLDTFDAYQHEIDLIISDVVMPKMGGTEFSRRAKERVHDIPVILITGYDERQVADIQDDLGDIELLQKPISYPLLSQTLRSLLGSGK</sequence>
<keyword evidence="21" id="KW-1185">Reference proteome</keyword>
<dbReference type="SMART" id="SM00448">
    <property type="entry name" value="REC"/>
    <property type="match status" value="1"/>
</dbReference>
<feature type="domain" description="CHASE" evidence="19">
    <location>
        <begin position="71"/>
        <end position="231"/>
    </location>
</feature>
<dbReference type="Gene3D" id="3.30.450.20">
    <property type="entry name" value="PAS domain"/>
    <property type="match status" value="1"/>
</dbReference>
<dbReference type="SUPFAM" id="SSF55874">
    <property type="entry name" value="ATPase domain of HSP90 chaperone/DNA topoisomerase II/histidine kinase"/>
    <property type="match status" value="1"/>
</dbReference>
<dbReference type="GO" id="GO:0000155">
    <property type="term" value="F:phosphorelay sensor kinase activity"/>
    <property type="evidence" value="ECO:0007669"/>
    <property type="project" value="InterPro"/>
</dbReference>
<dbReference type="Pfam" id="PF00512">
    <property type="entry name" value="HisKA"/>
    <property type="match status" value="1"/>
</dbReference>
<keyword evidence="5" id="KW-0808">Transferase</keyword>
<dbReference type="SMART" id="SM01079">
    <property type="entry name" value="CHASE"/>
    <property type="match status" value="1"/>
</dbReference>
<dbReference type="AlphaFoldDB" id="A0A2K8L638"/>
<evidence type="ECO:0000256" key="11">
    <source>
        <dbReference type="ARBA" id="ARBA00023012"/>
    </source>
</evidence>
<dbReference type="Pfam" id="PF02518">
    <property type="entry name" value="HATPase_c"/>
    <property type="match status" value="1"/>
</dbReference>
<comment type="catalytic activity">
    <reaction evidence="1">
        <text>ATP + protein L-histidine = ADP + protein N-phospho-L-histidine.</text>
        <dbReference type="EC" id="2.7.13.3"/>
    </reaction>
</comment>
<comment type="subcellular location">
    <subcellularLocation>
        <location evidence="2">Membrane</location>
    </subcellularLocation>
</comment>
<dbReference type="InterPro" id="IPR000014">
    <property type="entry name" value="PAS"/>
</dbReference>
<dbReference type="InterPro" id="IPR003661">
    <property type="entry name" value="HisK_dim/P_dom"/>
</dbReference>
<dbReference type="Gene3D" id="3.30.565.10">
    <property type="entry name" value="Histidine kinase-like ATPase, C-terminal domain"/>
    <property type="match status" value="1"/>
</dbReference>
<keyword evidence="11" id="KW-0902">Two-component regulatory system</keyword>
<dbReference type="Gene3D" id="2.10.70.100">
    <property type="match status" value="1"/>
</dbReference>
<evidence type="ECO:0000256" key="12">
    <source>
        <dbReference type="ARBA" id="ARBA00023136"/>
    </source>
</evidence>
<feature type="transmembrane region" description="Helical" evidence="15">
    <location>
        <begin position="9"/>
        <end position="29"/>
    </location>
</feature>
<evidence type="ECO:0000256" key="3">
    <source>
        <dbReference type="ARBA" id="ARBA00012438"/>
    </source>
</evidence>
<evidence type="ECO:0000259" key="17">
    <source>
        <dbReference type="PROSITE" id="PS50110"/>
    </source>
</evidence>
<dbReference type="Gene3D" id="3.40.50.2300">
    <property type="match status" value="1"/>
</dbReference>
<evidence type="ECO:0000256" key="6">
    <source>
        <dbReference type="ARBA" id="ARBA00022692"/>
    </source>
</evidence>
<dbReference type="InterPro" id="IPR036097">
    <property type="entry name" value="HisK_dim/P_sf"/>
</dbReference>
<feature type="domain" description="Response regulatory" evidence="17">
    <location>
        <begin position="738"/>
        <end position="854"/>
    </location>
</feature>
<dbReference type="Proteomes" id="UP000231637">
    <property type="component" value="Chromosome"/>
</dbReference>
<dbReference type="InterPro" id="IPR001789">
    <property type="entry name" value="Sig_transdc_resp-reg_receiver"/>
</dbReference>
<dbReference type="InterPro" id="IPR001610">
    <property type="entry name" value="PAC"/>
</dbReference>
<dbReference type="SMART" id="SM00387">
    <property type="entry name" value="HATPase_c"/>
    <property type="match status" value="1"/>
</dbReference>
<evidence type="ECO:0000256" key="1">
    <source>
        <dbReference type="ARBA" id="ARBA00000085"/>
    </source>
</evidence>
<dbReference type="SUPFAM" id="SSF52172">
    <property type="entry name" value="CheY-like"/>
    <property type="match status" value="1"/>
</dbReference>
<evidence type="ECO:0000256" key="15">
    <source>
        <dbReference type="SAM" id="Phobius"/>
    </source>
</evidence>
<dbReference type="InterPro" id="IPR036890">
    <property type="entry name" value="HATPase_C_sf"/>
</dbReference>
<organism evidence="20 21">
    <name type="scientific">Mariprofundus ferrinatatus</name>
    <dbReference type="NCBI Taxonomy" id="1921087"/>
    <lineage>
        <taxon>Bacteria</taxon>
        <taxon>Pseudomonadati</taxon>
        <taxon>Pseudomonadota</taxon>
        <taxon>Candidatius Mariprofundia</taxon>
        <taxon>Mariprofundales</taxon>
        <taxon>Mariprofundaceae</taxon>
        <taxon>Mariprofundus</taxon>
    </lineage>
</organism>
<keyword evidence="14" id="KW-0175">Coiled coil</keyword>
<dbReference type="Gene3D" id="1.10.287.130">
    <property type="match status" value="1"/>
</dbReference>
<evidence type="ECO:0000259" key="19">
    <source>
        <dbReference type="PROSITE" id="PS50839"/>
    </source>
</evidence>
<keyword evidence="12 15" id="KW-0472">Membrane</keyword>
<dbReference type="InterPro" id="IPR004358">
    <property type="entry name" value="Sig_transdc_His_kin-like_C"/>
</dbReference>
<dbReference type="PROSITE" id="PS50109">
    <property type="entry name" value="HIS_KIN"/>
    <property type="match status" value="1"/>
</dbReference>
<evidence type="ECO:0000256" key="9">
    <source>
        <dbReference type="ARBA" id="ARBA00022840"/>
    </source>
</evidence>
<dbReference type="CDD" id="cd00082">
    <property type="entry name" value="HisKA"/>
    <property type="match status" value="1"/>
</dbReference>
<dbReference type="Gene3D" id="3.30.450.350">
    <property type="entry name" value="CHASE domain"/>
    <property type="match status" value="1"/>
</dbReference>
<dbReference type="SMART" id="SM00388">
    <property type="entry name" value="HisKA"/>
    <property type="match status" value="1"/>
</dbReference>
<dbReference type="InterPro" id="IPR006189">
    <property type="entry name" value="CHASE_dom"/>
</dbReference>
<keyword evidence="10 15" id="KW-1133">Transmembrane helix</keyword>
<dbReference type="EMBL" id="CP018800">
    <property type="protein sequence ID" value="ATX82790.1"/>
    <property type="molecule type" value="Genomic_DNA"/>
</dbReference>
<evidence type="ECO:0000256" key="2">
    <source>
        <dbReference type="ARBA" id="ARBA00004370"/>
    </source>
</evidence>
<accession>A0A2K8L638</accession>
<dbReference type="InterPro" id="IPR013655">
    <property type="entry name" value="PAS_fold_3"/>
</dbReference>
<feature type="modified residue" description="4-aspartylphosphate" evidence="13">
    <location>
        <position position="789"/>
    </location>
</feature>
<dbReference type="SUPFAM" id="SSF55785">
    <property type="entry name" value="PYP-like sensor domain (PAS domain)"/>
    <property type="match status" value="1"/>
</dbReference>
<evidence type="ECO:0000256" key="13">
    <source>
        <dbReference type="PROSITE-ProRule" id="PRU00169"/>
    </source>
</evidence>
<dbReference type="NCBIfam" id="TIGR00229">
    <property type="entry name" value="sensory_box"/>
    <property type="match status" value="1"/>
</dbReference>
<dbReference type="InterPro" id="IPR003594">
    <property type="entry name" value="HATPase_dom"/>
</dbReference>
<dbReference type="EC" id="2.7.13.3" evidence="3"/>
<dbReference type="InterPro" id="IPR042240">
    <property type="entry name" value="CHASE_sf"/>
</dbReference>
<dbReference type="PRINTS" id="PR00344">
    <property type="entry name" value="BCTRLSENSOR"/>
</dbReference>
<dbReference type="PANTHER" id="PTHR43065:SF46">
    <property type="entry name" value="C4-DICARBOXYLATE TRANSPORT SENSOR PROTEIN DCTB"/>
    <property type="match status" value="1"/>
</dbReference>
<keyword evidence="9" id="KW-0067">ATP-binding</keyword>
<evidence type="ECO:0000313" key="21">
    <source>
        <dbReference type="Proteomes" id="UP000231637"/>
    </source>
</evidence>
<dbReference type="InterPro" id="IPR011006">
    <property type="entry name" value="CheY-like_superfamily"/>
</dbReference>
<dbReference type="OrthoDB" id="5296703at2"/>
<keyword evidence="6 15" id="KW-0812">Transmembrane</keyword>
<dbReference type="PANTHER" id="PTHR43065">
    <property type="entry name" value="SENSOR HISTIDINE KINASE"/>
    <property type="match status" value="1"/>
</dbReference>
<dbReference type="Pfam" id="PF08447">
    <property type="entry name" value="PAS_3"/>
    <property type="match status" value="1"/>
</dbReference>
<proteinExistence type="predicted"/>
<dbReference type="CDD" id="cd00156">
    <property type="entry name" value="REC"/>
    <property type="match status" value="1"/>
</dbReference>
<keyword evidence="7" id="KW-0547">Nucleotide-binding</keyword>
<evidence type="ECO:0000259" key="18">
    <source>
        <dbReference type="PROSITE" id="PS50113"/>
    </source>
</evidence>
<protein>
    <recommendedName>
        <fullName evidence="3">histidine kinase</fullName>
        <ecNumber evidence="3">2.7.13.3</ecNumber>
    </recommendedName>
</protein>
<dbReference type="Pfam" id="PF03924">
    <property type="entry name" value="CHASE"/>
    <property type="match status" value="1"/>
</dbReference>
<feature type="domain" description="Histidine kinase" evidence="16">
    <location>
        <begin position="493"/>
        <end position="718"/>
    </location>
</feature>
<dbReference type="GO" id="GO:0016020">
    <property type="term" value="C:membrane"/>
    <property type="evidence" value="ECO:0007669"/>
    <property type="project" value="UniProtKB-SubCell"/>
</dbReference>
<name>A0A2K8L638_9PROT</name>
<dbReference type="PROSITE" id="PS50110">
    <property type="entry name" value="RESPONSE_REGULATORY"/>
    <property type="match status" value="1"/>
</dbReference>
<evidence type="ECO:0000256" key="7">
    <source>
        <dbReference type="ARBA" id="ARBA00022741"/>
    </source>
</evidence>
<dbReference type="InterPro" id="IPR035965">
    <property type="entry name" value="PAS-like_dom_sf"/>
</dbReference>
<keyword evidence="4 13" id="KW-0597">Phosphoprotein</keyword>
<dbReference type="PROSITE" id="PS50839">
    <property type="entry name" value="CHASE"/>
    <property type="match status" value="1"/>
</dbReference>
<feature type="coiled-coil region" evidence="14">
    <location>
        <begin position="322"/>
        <end position="363"/>
    </location>
</feature>
<dbReference type="InterPro" id="IPR000700">
    <property type="entry name" value="PAS-assoc_C"/>
</dbReference>
<dbReference type="CDD" id="cd00130">
    <property type="entry name" value="PAS"/>
    <property type="match status" value="1"/>
</dbReference>
<feature type="transmembrane region" description="Helical" evidence="15">
    <location>
        <begin position="303"/>
        <end position="325"/>
    </location>
</feature>
<gene>
    <name evidence="20" type="ORF">Ga0123462_1953</name>
</gene>
<dbReference type="KEGG" id="mfn:Ga0123462_1953"/>
<dbReference type="InterPro" id="IPR005467">
    <property type="entry name" value="His_kinase_dom"/>
</dbReference>
<evidence type="ECO:0000256" key="4">
    <source>
        <dbReference type="ARBA" id="ARBA00022553"/>
    </source>
</evidence>
<dbReference type="SUPFAM" id="SSF47384">
    <property type="entry name" value="Homodimeric domain of signal transducing histidine kinase"/>
    <property type="match status" value="1"/>
</dbReference>
<dbReference type="PROSITE" id="PS50113">
    <property type="entry name" value="PAC"/>
    <property type="match status" value="1"/>
</dbReference>